<accession>A0ABW1T391</accession>
<keyword evidence="1" id="KW-0812">Transmembrane</keyword>
<dbReference type="EMBL" id="JBHSTI010000008">
    <property type="protein sequence ID" value="MFC6238752.1"/>
    <property type="molecule type" value="Genomic_DNA"/>
</dbReference>
<feature type="transmembrane region" description="Helical" evidence="1">
    <location>
        <begin position="120"/>
        <end position="144"/>
    </location>
</feature>
<feature type="transmembrane region" description="Helical" evidence="1">
    <location>
        <begin position="53"/>
        <end position="69"/>
    </location>
</feature>
<proteinExistence type="predicted"/>
<evidence type="ECO:0000313" key="2">
    <source>
        <dbReference type="EMBL" id="MFC6238752.1"/>
    </source>
</evidence>
<gene>
    <name evidence="2" type="ORF">ACFQGU_12760</name>
</gene>
<dbReference type="Gene3D" id="1.20.120.1760">
    <property type="match status" value="1"/>
</dbReference>
<dbReference type="InterPro" id="IPR000462">
    <property type="entry name" value="CDP-OH_P_trans"/>
</dbReference>
<feature type="transmembrane region" description="Helical" evidence="1">
    <location>
        <begin position="196"/>
        <end position="216"/>
    </location>
</feature>
<keyword evidence="1" id="KW-0472">Membrane</keyword>
<dbReference type="Pfam" id="PF01066">
    <property type="entry name" value="CDP-OH_P_transf"/>
    <property type="match status" value="1"/>
</dbReference>
<evidence type="ECO:0000313" key="3">
    <source>
        <dbReference type="Proteomes" id="UP001596138"/>
    </source>
</evidence>
<dbReference type="RefSeq" id="WP_386767234.1">
    <property type="nucleotide sequence ID" value="NZ_JBHSTI010000008.1"/>
</dbReference>
<organism evidence="2 3">
    <name type="scientific">Longivirga aurantiaca</name>
    <dbReference type="NCBI Taxonomy" id="1837743"/>
    <lineage>
        <taxon>Bacteria</taxon>
        <taxon>Bacillati</taxon>
        <taxon>Actinomycetota</taxon>
        <taxon>Actinomycetes</taxon>
        <taxon>Sporichthyales</taxon>
        <taxon>Sporichthyaceae</taxon>
        <taxon>Longivirga</taxon>
    </lineage>
</organism>
<protein>
    <submittedName>
        <fullName evidence="2">CDP-alcohol phosphatidyltransferase family protein</fullName>
    </submittedName>
</protein>
<comment type="caution">
    <text evidence="2">The sequence shown here is derived from an EMBL/GenBank/DDBJ whole genome shotgun (WGS) entry which is preliminary data.</text>
</comment>
<keyword evidence="3" id="KW-1185">Reference proteome</keyword>
<evidence type="ECO:0000256" key="1">
    <source>
        <dbReference type="SAM" id="Phobius"/>
    </source>
</evidence>
<feature type="transmembrane region" description="Helical" evidence="1">
    <location>
        <begin position="173"/>
        <end position="190"/>
    </location>
</feature>
<dbReference type="InterPro" id="IPR043130">
    <property type="entry name" value="CDP-OH_PTrfase_TM_dom"/>
</dbReference>
<keyword evidence="1" id="KW-1133">Transmembrane helix</keyword>
<reference evidence="3" key="1">
    <citation type="journal article" date="2019" name="Int. J. Syst. Evol. Microbiol.">
        <title>The Global Catalogue of Microorganisms (GCM) 10K type strain sequencing project: providing services to taxonomists for standard genome sequencing and annotation.</title>
        <authorList>
            <consortium name="The Broad Institute Genomics Platform"/>
            <consortium name="The Broad Institute Genome Sequencing Center for Infectious Disease"/>
            <person name="Wu L."/>
            <person name="Ma J."/>
        </authorList>
    </citation>
    <scope>NUCLEOTIDE SEQUENCE [LARGE SCALE GENOMIC DNA]</scope>
    <source>
        <strain evidence="3">CGMCC 4.7317</strain>
    </source>
</reference>
<name>A0ABW1T391_9ACTN</name>
<dbReference type="Proteomes" id="UP001596138">
    <property type="component" value="Unassembled WGS sequence"/>
</dbReference>
<sequence length="221" mass="23503">MSRSVLSREEYLDRWSTLHGGYDPRTSRIVGPWLTVVHAVATPFARLRVPPDVVTLLGGLVSVLAVWLCTLGDRWVILAAVVVGLSGLTDSLDGAVAVMTGRETRWGAVLDSVVDRVSDVVFLVALWVVGAPPVACLLAGVLLFTQEYARARATAIGMDDVGVVTIGERPTRVIVVAMFLLAAGIYPASASFWASLGAWASVGIGAVALVQLLIVVRRRLT</sequence>